<dbReference type="OrthoDB" id="5933966at2"/>
<evidence type="ECO:0000313" key="3">
    <source>
        <dbReference type="EMBL" id="ATX75941.1"/>
    </source>
</evidence>
<dbReference type="RefSeq" id="WP_100256317.1">
    <property type="nucleotide sequence ID" value="NZ_CP011797.1"/>
</dbReference>
<feature type="domain" description="DUF6973" evidence="2">
    <location>
        <begin position="49"/>
        <end position="125"/>
    </location>
</feature>
<dbReference type="Proteomes" id="UP000229757">
    <property type="component" value="Chromosome"/>
</dbReference>
<proteinExistence type="predicted"/>
<organism evidence="3 4">
    <name type="scientific">Reinekea forsetii</name>
    <dbReference type="NCBI Taxonomy" id="1336806"/>
    <lineage>
        <taxon>Bacteria</taxon>
        <taxon>Pseudomonadati</taxon>
        <taxon>Pseudomonadota</taxon>
        <taxon>Gammaproteobacteria</taxon>
        <taxon>Oceanospirillales</taxon>
        <taxon>Saccharospirillaceae</taxon>
        <taxon>Reinekea</taxon>
    </lineage>
</organism>
<dbReference type="KEGG" id="rfo:REIFOR_00773"/>
<gene>
    <name evidence="3" type="ORF">REIFOR_00773</name>
</gene>
<evidence type="ECO:0000259" key="2">
    <source>
        <dbReference type="Pfam" id="PF22322"/>
    </source>
</evidence>
<feature type="region of interest" description="Disordered" evidence="1">
    <location>
        <begin position="161"/>
        <end position="184"/>
    </location>
</feature>
<dbReference type="InterPro" id="IPR054246">
    <property type="entry name" value="DUF6973"/>
</dbReference>
<protein>
    <recommendedName>
        <fullName evidence="2">DUF6973 domain-containing protein</fullName>
    </recommendedName>
</protein>
<evidence type="ECO:0000256" key="1">
    <source>
        <dbReference type="SAM" id="MobiDB-lite"/>
    </source>
</evidence>
<sequence>MSLSDELKISIEQEAYGFWEQKNGVTLERDGDGYIKPVGHNDALDALDALDAFRHAYTSGRVTNLAFDTQFVAEHFGNEHELGTAHRNLPLEHRMDLWNNEVGRRAGEASWSKEVLAETLFEHMDNGMLVAALADERLSLLYGEDPKLLDPLNPASQVLTDAESEADVTQVPRRDQSLYYGHDA</sequence>
<name>A0A2K8KQ07_9GAMM</name>
<feature type="compositionally biased region" description="Basic and acidic residues" evidence="1">
    <location>
        <begin position="172"/>
        <end position="184"/>
    </location>
</feature>
<dbReference type="EMBL" id="CP011797">
    <property type="protein sequence ID" value="ATX75941.1"/>
    <property type="molecule type" value="Genomic_DNA"/>
</dbReference>
<keyword evidence="4" id="KW-1185">Reference proteome</keyword>
<dbReference type="Pfam" id="PF22322">
    <property type="entry name" value="DUF6973"/>
    <property type="match status" value="1"/>
</dbReference>
<reference evidence="3 4" key="1">
    <citation type="journal article" date="2017" name="Environ. Microbiol.">
        <title>Genomic and physiological analyses of 'Reinekea forsetii' reveal a versatile opportunistic lifestyle during spring algae blooms.</title>
        <authorList>
            <person name="Avci B."/>
            <person name="Hahnke R.L."/>
            <person name="Chafee M."/>
            <person name="Fischer T."/>
            <person name="Gruber-Vodicka H."/>
            <person name="Tegetmeyer H.E."/>
            <person name="Harder J."/>
            <person name="Fuchs B.M."/>
            <person name="Amann R.I."/>
            <person name="Teeling H."/>
        </authorList>
    </citation>
    <scope>NUCLEOTIDE SEQUENCE [LARGE SCALE GENOMIC DNA]</scope>
    <source>
        <strain evidence="3 4">Hel1_31_D35</strain>
    </source>
</reference>
<evidence type="ECO:0000313" key="4">
    <source>
        <dbReference type="Proteomes" id="UP000229757"/>
    </source>
</evidence>
<dbReference type="AlphaFoldDB" id="A0A2K8KQ07"/>
<accession>A0A2K8KQ07</accession>